<sequence>MRLITAVLKNCREAEGAQHCVGHGREGRCAGDAPVRAGLVPRDQRSSGRRRRLLPGRSAAAGGRKVAGEGWGAGRAGRGQLRTRPLAAERAVRCLFKSFGGTKRTRQPSGSLLSGGPRGVGPDGVSLPARPVCGSRPPAPLVRRSPARAPEAESRGLAGSAAGGGWAAGASGKEGTPLLPQLREPIPAAPVPPAAPAAGSDPPAQRQAGSAEDRRPGSPGRPGLRTLRSRLCGKTSLRVAESHLRLPGPERSGVHWTGSEE</sequence>
<feature type="region of interest" description="Disordered" evidence="1">
    <location>
        <begin position="101"/>
        <end position="261"/>
    </location>
</feature>
<name>A0AB34H5M6_ESCRO</name>
<dbReference type="EMBL" id="JAIQCJ010001995">
    <property type="protein sequence ID" value="KAJ8786205.1"/>
    <property type="molecule type" value="Genomic_DNA"/>
</dbReference>
<protein>
    <submittedName>
        <fullName evidence="2">Uncharacterized protein</fullName>
    </submittedName>
</protein>
<dbReference type="AlphaFoldDB" id="A0AB34H5M6"/>
<accession>A0AB34H5M6</accession>
<feature type="compositionally biased region" description="Low complexity" evidence="1">
    <location>
        <begin position="55"/>
        <end position="64"/>
    </location>
</feature>
<reference evidence="2 3" key="1">
    <citation type="submission" date="2022-11" db="EMBL/GenBank/DDBJ databases">
        <title>Whole genome sequence of Eschrichtius robustus ER-17-0199.</title>
        <authorList>
            <person name="Bruniche-Olsen A."/>
            <person name="Black A.N."/>
            <person name="Fields C.J."/>
            <person name="Walden K."/>
            <person name="Dewoody J.A."/>
        </authorList>
    </citation>
    <scope>NUCLEOTIDE SEQUENCE [LARGE SCALE GENOMIC DNA]</scope>
    <source>
        <strain evidence="2">ER-17-0199</strain>
        <tissue evidence="2">Blubber</tissue>
    </source>
</reference>
<comment type="caution">
    <text evidence="2">The sequence shown here is derived from an EMBL/GenBank/DDBJ whole genome shotgun (WGS) entry which is preliminary data.</text>
</comment>
<evidence type="ECO:0000313" key="2">
    <source>
        <dbReference type="EMBL" id="KAJ8786205.1"/>
    </source>
</evidence>
<gene>
    <name evidence="2" type="ORF">J1605_006425</name>
</gene>
<feature type="region of interest" description="Disordered" evidence="1">
    <location>
        <begin position="39"/>
        <end position="77"/>
    </location>
</feature>
<keyword evidence="3" id="KW-1185">Reference proteome</keyword>
<evidence type="ECO:0000313" key="3">
    <source>
        <dbReference type="Proteomes" id="UP001159641"/>
    </source>
</evidence>
<organism evidence="2 3">
    <name type="scientific">Eschrichtius robustus</name>
    <name type="common">California gray whale</name>
    <name type="synonym">Eschrichtius gibbosus</name>
    <dbReference type="NCBI Taxonomy" id="9764"/>
    <lineage>
        <taxon>Eukaryota</taxon>
        <taxon>Metazoa</taxon>
        <taxon>Chordata</taxon>
        <taxon>Craniata</taxon>
        <taxon>Vertebrata</taxon>
        <taxon>Euteleostomi</taxon>
        <taxon>Mammalia</taxon>
        <taxon>Eutheria</taxon>
        <taxon>Laurasiatheria</taxon>
        <taxon>Artiodactyla</taxon>
        <taxon>Whippomorpha</taxon>
        <taxon>Cetacea</taxon>
        <taxon>Mysticeti</taxon>
        <taxon>Eschrichtiidae</taxon>
        <taxon>Eschrichtius</taxon>
    </lineage>
</organism>
<dbReference type="Proteomes" id="UP001159641">
    <property type="component" value="Unassembled WGS sequence"/>
</dbReference>
<evidence type="ECO:0000256" key="1">
    <source>
        <dbReference type="SAM" id="MobiDB-lite"/>
    </source>
</evidence>
<proteinExistence type="predicted"/>